<evidence type="ECO:0000256" key="8">
    <source>
        <dbReference type="SAM" id="SignalP"/>
    </source>
</evidence>
<evidence type="ECO:0000256" key="2">
    <source>
        <dbReference type="ARBA" id="ARBA00022617"/>
    </source>
</evidence>
<keyword evidence="4" id="KW-0249">Electron transport</keyword>
<keyword evidence="1" id="KW-0813">Transport</keyword>
<evidence type="ECO:0000313" key="10">
    <source>
        <dbReference type="EMBL" id="GGK21424.1"/>
    </source>
</evidence>
<reference evidence="11" key="1">
    <citation type="journal article" date="2019" name="Int. J. Syst. Evol. Microbiol.">
        <title>The Global Catalogue of Microorganisms (GCM) 10K type strain sequencing project: providing services to taxonomists for standard genome sequencing and annotation.</title>
        <authorList>
            <consortium name="The Broad Institute Genomics Platform"/>
            <consortium name="The Broad Institute Genome Sequencing Center for Infectious Disease"/>
            <person name="Wu L."/>
            <person name="Ma J."/>
        </authorList>
    </citation>
    <scope>NUCLEOTIDE SEQUENCE [LARGE SCALE GENOMIC DNA]</scope>
    <source>
        <strain evidence="11">JCM 30331</strain>
    </source>
</reference>
<keyword evidence="8" id="KW-0732">Signal</keyword>
<proteinExistence type="predicted"/>
<keyword evidence="3 6" id="KW-0479">Metal-binding</keyword>
<evidence type="ECO:0000259" key="9">
    <source>
        <dbReference type="PROSITE" id="PS51007"/>
    </source>
</evidence>
<dbReference type="PANTHER" id="PTHR37823">
    <property type="entry name" value="CYTOCHROME C-553-LIKE"/>
    <property type="match status" value="1"/>
</dbReference>
<comment type="caution">
    <text evidence="10">The sequence shown here is derived from an EMBL/GenBank/DDBJ whole genome shotgun (WGS) entry which is preliminary data.</text>
</comment>
<evidence type="ECO:0000256" key="1">
    <source>
        <dbReference type="ARBA" id="ARBA00022448"/>
    </source>
</evidence>
<feature type="region of interest" description="Disordered" evidence="7">
    <location>
        <begin position="28"/>
        <end position="220"/>
    </location>
</feature>
<evidence type="ECO:0000256" key="6">
    <source>
        <dbReference type="PROSITE-ProRule" id="PRU00433"/>
    </source>
</evidence>
<dbReference type="Pfam" id="PF13442">
    <property type="entry name" value="Cytochrome_CBB3"/>
    <property type="match status" value="1"/>
</dbReference>
<dbReference type="Proteomes" id="UP000647587">
    <property type="component" value="Unassembled WGS sequence"/>
</dbReference>
<dbReference type="InterPro" id="IPR036909">
    <property type="entry name" value="Cyt_c-like_dom_sf"/>
</dbReference>
<evidence type="ECO:0000256" key="3">
    <source>
        <dbReference type="ARBA" id="ARBA00022723"/>
    </source>
</evidence>
<keyword evidence="2 6" id="KW-0349">Heme</keyword>
<keyword evidence="5 6" id="KW-0408">Iron</keyword>
<dbReference type="PANTHER" id="PTHR37823:SF1">
    <property type="entry name" value="CYTOCHROME C-553-LIKE"/>
    <property type="match status" value="1"/>
</dbReference>
<feature type="domain" description="Cytochrome c" evidence="9">
    <location>
        <begin position="185"/>
        <end position="270"/>
    </location>
</feature>
<dbReference type="RefSeq" id="WP_189005760.1">
    <property type="nucleotide sequence ID" value="NZ_BMPP01000004.1"/>
</dbReference>
<protein>
    <submittedName>
        <fullName evidence="10">C-type cytochrome</fullName>
    </submittedName>
</protein>
<dbReference type="EMBL" id="BMPP01000004">
    <property type="protein sequence ID" value="GGK21424.1"/>
    <property type="molecule type" value="Genomic_DNA"/>
</dbReference>
<organism evidence="10 11">
    <name type="scientific">Deinococcus malanensis</name>
    <dbReference type="NCBI Taxonomy" id="1706855"/>
    <lineage>
        <taxon>Bacteria</taxon>
        <taxon>Thermotogati</taxon>
        <taxon>Deinococcota</taxon>
        <taxon>Deinococci</taxon>
        <taxon>Deinococcales</taxon>
        <taxon>Deinococcaceae</taxon>
        <taxon>Deinococcus</taxon>
    </lineage>
</organism>
<accession>A0ABQ2EQW2</accession>
<feature type="compositionally biased region" description="Gly residues" evidence="7">
    <location>
        <begin position="36"/>
        <end position="46"/>
    </location>
</feature>
<dbReference type="InterPro" id="IPR009056">
    <property type="entry name" value="Cyt_c-like_dom"/>
</dbReference>
<feature type="compositionally biased region" description="Basic and acidic residues" evidence="7">
    <location>
        <begin position="47"/>
        <end position="64"/>
    </location>
</feature>
<dbReference type="InterPro" id="IPR051811">
    <property type="entry name" value="Cytochrome_c550/c551-like"/>
</dbReference>
<keyword evidence="11" id="KW-1185">Reference proteome</keyword>
<gene>
    <name evidence="10" type="ORF">GCM10008955_13590</name>
</gene>
<evidence type="ECO:0000256" key="7">
    <source>
        <dbReference type="SAM" id="MobiDB-lite"/>
    </source>
</evidence>
<feature type="chain" id="PRO_5045830247" evidence="8">
    <location>
        <begin position="23"/>
        <end position="270"/>
    </location>
</feature>
<evidence type="ECO:0000256" key="5">
    <source>
        <dbReference type="ARBA" id="ARBA00023004"/>
    </source>
</evidence>
<evidence type="ECO:0000256" key="4">
    <source>
        <dbReference type="ARBA" id="ARBA00022982"/>
    </source>
</evidence>
<dbReference type="Gene3D" id="1.10.760.10">
    <property type="entry name" value="Cytochrome c-like domain"/>
    <property type="match status" value="1"/>
</dbReference>
<name>A0ABQ2EQW2_9DEIO</name>
<dbReference type="SUPFAM" id="SSF46626">
    <property type="entry name" value="Cytochrome c"/>
    <property type="match status" value="1"/>
</dbReference>
<sequence>MKNTFAVSMTLLLALTLGGSFAAFQRATTPHQAEAGHGGTEGAAGEGHGEGEAGKNMEGTKGDDVVTDTEAAVNAGEGDPLAAPGGTGPNVVQDRDVTKLQNNAGGPNAGVTGQAPETGTVAGDAKSAPGGNPEVAPESQADDGAERSPGGISGETDEGNRADTNSAGATGQPPAENALAGDPKGDPVAGKFTYAASCAGCHGQEGQGGVGPALTDADGPKSWTLDQFTATLREGRTPERELSLAMPRFSKEQLTDSDVTNIYRHIKTLN</sequence>
<dbReference type="PROSITE" id="PS51007">
    <property type="entry name" value="CYTC"/>
    <property type="match status" value="1"/>
</dbReference>
<evidence type="ECO:0000313" key="11">
    <source>
        <dbReference type="Proteomes" id="UP000647587"/>
    </source>
</evidence>
<feature type="signal peptide" evidence="8">
    <location>
        <begin position="1"/>
        <end position="22"/>
    </location>
</feature>